<name>A0A365Y4J0_9BACT</name>
<dbReference type="RefSeq" id="WP_113615501.1">
    <property type="nucleotide sequence ID" value="NZ_QFFJ01000001.1"/>
</dbReference>
<protein>
    <submittedName>
        <fullName evidence="2">Uncharacterized protein</fullName>
    </submittedName>
</protein>
<proteinExistence type="predicted"/>
<accession>A0A365Y4J0</accession>
<dbReference type="OrthoDB" id="226361at2"/>
<reference evidence="2 3" key="1">
    <citation type="submission" date="2018-05" db="EMBL/GenBank/DDBJ databases">
        <title>Chitinophaga sp. K3CV102501T nov., isolated from isolated from a monsoon evergreen broad-leaved forest soil.</title>
        <authorList>
            <person name="Lv Y."/>
        </authorList>
    </citation>
    <scope>NUCLEOTIDE SEQUENCE [LARGE SCALE GENOMIC DNA]</scope>
    <source>
        <strain evidence="2 3">GDMCC 1.1325</strain>
    </source>
</reference>
<dbReference type="Proteomes" id="UP000253410">
    <property type="component" value="Unassembled WGS sequence"/>
</dbReference>
<comment type="caution">
    <text evidence="2">The sequence shown here is derived from an EMBL/GenBank/DDBJ whole genome shotgun (WGS) entry which is preliminary data.</text>
</comment>
<evidence type="ECO:0000313" key="3">
    <source>
        <dbReference type="Proteomes" id="UP000253410"/>
    </source>
</evidence>
<feature type="region of interest" description="Disordered" evidence="1">
    <location>
        <begin position="1"/>
        <end position="21"/>
    </location>
</feature>
<keyword evidence="3" id="KW-1185">Reference proteome</keyword>
<dbReference type="EMBL" id="QFFJ01000001">
    <property type="protein sequence ID" value="RBL92904.1"/>
    <property type="molecule type" value="Genomic_DNA"/>
</dbReference>
<sequence>MQSVEKVAPAKRAPSTTSGFQFRTPANIQDFADDQTKQSMMNSLWSNNLDGFTQQGMLNNPWNTTNTPPTTNYYNPIDNNPPSNAANIQWLAFPGRLEYNFPTATQAKLYEMADTGIMPGQISDDPCGTGQSVAYFPYGPRGWQDEYCEWAVTRNAEGKITRIDFTCENPEYWNTLWEVDPNKVLALYQSILNKPQITLQDLSVPGIVNPVTNQPVYNPLNKWNSGPVSSATAGGAIHLTSTPNTIQTEIALATTSGVQRFNPPPPPPTTNTMWQSRDYNNLICVGQFGQRFRNSDPNIGGTVNNFVTGGAMVTLADPPGLYIQMPDFSAYKTPDGTDASTFWTIKRGSMTLTSQDGTSLPGNFILHAVYEVPASKGYTVSDITISNVPINWGSQVAYTFKMQIVASAYAGTIPNGYEPVGDTTPDNTFAQPLQLFYQDYFDTLYNISVPNPVNHPIPLLSNSTYVPSVINVGTASASMVVVVATCTAQENQPATYPSVTFDDPNIKATVTAVKENVYYAVPGNSQPSTNTALYITVSVGANAAPGQHGVYVTNAGQQRQAAMPALLKVSSATA</sequence>
<organism evidence="2 3">
    <name type="scientific">Chitinophaga flava</name>
    <dbReference type="NCBI Taxonomy" id="2259036"/>
    <lineage>
        <taxon>Bacteria</taxon>
        <taxon>Pseudomonadati</taxon>
        <taxon>Bacteroidota</taxon>
        <taxon>Chitinophagia</taxon>
        <taxon>Chitinophagales</taxon>
        <taxon>Chitinophagaceae</taxon>
        <taxon>Chitinophaga</taxon>
    </lineage>
</organism>
<evidence type="ECO:0000256" key="1">
    <source>
        <dbReference type="SAM" id="MobiDB-lite"/>
    </source>
</evidence>
<gene>
    <name evidence="2" type="ORF">DF182_10095</name>
</gene>
<evidence type="ECO:0000313" key="2">
    <source>
        <dbReference type="EMBL" id="RBL92904.1"/>
    </source>
</evidence>
<dbReference type="AlphaFoldDB" id="A0A365Y4J0"/>